<dbReference type="PANTHER" id="PTHR32308:SF10">
    <property type="entry name" value="CITRATE LYASE SUBUNIT BETA"/>
    <property type="match status" value="1"/>
</dbReference>
<keyword evidence="6" id="KW-0456">Lyase</keyword>
<dbReference type="EMBL" id="WHSC02000008">
    <property type="protein sequence ID" value="MDO6123286.1"/>
    <property type="molecule type" value="Genomic_DNA"/>
</dbReference>
<evidence type="ECO:0000313" key="6">
    <source>
        <dbReference type="EMBL" id="MDO6123286.1"/>
    </source>
</evidence>
<evidence type="ECO:0000256" key="3">
    <source>
        <dbReference type="ARBA" id="ARBA00022723"/>
    </source>
</evidence>
<name>A0ABT8XHW6_9HYPH</name>
<proteinExistence type="inferred from homology"/>
<dbReference type="GO" id="GO:0016829">
    <property type="term" value="F:lyase activity"/>
    <property type="evidence" value="ECO:0007669"/>
    <property type="project" value="UniProtKB-KW"/>
</dbReference>
<dbReference type="InterPro" id="IPR015813">
    <property type="entry name" value="Pyrv/PenolPyrv_kinase-like_dom"/>
</dbReference>
<feature type="domain" description="HpcH/HpaI aldolase/citrate lyase" evidence="5">
    <location>
        <begin position="11"/>
        <end position="213"/>
    </location>
</feature>
<dbReference type="InterPro" id="IPR011206">
    <property type="entry name" value="Citrate_lyase_beta/mcl1/mcl2"/>
</dbReference>
<dbReference type="InterPro" id="IPR005000">
    <property type="entry name" value="Aldolase/citrate-lyase_domain"/>
</dbReference>
<protein>
    <submittedName>
        <fullName evidence="6">CoA ester lyase</fullName>
    </submittedName>
</protein>
<dbReference type="RefSeq" id="WP_244763043.1">
    <property type="nucleotide sequence ID" value="NZ_JALJCJ010000006.1"/>
</dbReference>
<comment type="caution">
    <text evidence="6">The sequence shown here is derived from an EMBL/GenBank/DDBJ whole genome shotgun (WGS) entry which is preliminary data.</text>
</comment>
<comment type="similarity">
    <text evidence="2">Belongs to the HpcH/HpaI aldolase family.</text>
</comment>
<evidence type="ECO:0000259" key="5">
    <source>
        <dbReference type="Pfam" id="PF03328"/>
    </source>
</evidence>
<reference evidence="6" key="1">
    <citation type="submission" date="2022-04" db="EMBL/GenBank/DDBJ databases">
        <title>Shinella lacus sp. nov., a novel member of the genus Shinella from water.</title>
        <authorList>
            <person name="Deng Y."/>
        </authorList>
    </citation>
    <scope>NUCLEOTIDE SEQUENCE</scope>
    <source>
        <strain evidence="6">JCM 31239</strain>
    </source>
</reference>
<sequence length="277" mass="28675">MPLDIADHALFLFVPADRPDRVMKAGVSGADAIIIDLEDAIATDAKPMARKSLVEGLAGGSPALPVFVRVNGVGTPWHAEDLATASALDIDGVLLPKAETAADLVAVRAKLPLGMAVLAIVESAKGFSNCDAIAEASDRIVFGSLDFALDIGAQHGREALLMARSRIVLSARLANKPPPIDGVTMAIKDETIVEADARYGASLGFGGKLLIHPAQVFPARCGLAPGDDEVAWALKITAAAGDGAARAVDGLMVDAPVLARARQIVRAHQRFANGTPT</sequence>
<dbReference type="PANTHER" id="PTHR32308">
    <property type="entry name" value="LYASE BETA SUBUNIT, PUTATIVE (AFU_ORTHOLOGUE AFUA_4G13030)-RELATED"/>
    <property type="match status" value="1"/>
</dbReference>
<evidence type="ECO:0000256" key="2">
    <source>
        <dbReference type="ARBA" id="ARBA00005568"/>
    </source>
</evidence>
<dbReference type="Proteomes" id="UP001177080">
    <property type="component" value="Unassembled WGS sequence"/>
</dbReference>
<organism evidence="6 7">
    <name type="scientific">Shinella curvata</name>
    <dbReference type="NCBI Taxonomy" id="1817964"/>
    <lineage>
        <taxon>Bacteria</taxon>
        <taxon>Pseudomonadati</taxon>
        <taxon>Pseudomonadota</taxon>
        <taxon>Alphaproteobacteria</taxon>
        <taxon>Hyphomicrobiales</taxon>
        <taxon>Rhizobiaceae</taxon>
        <taxon>Shinella</taxon>
    </lineage>
</organism>
<dbReference type="SUPFAM" id="SSF51621">
    <property type="entry name" value="Phosphoenolpyruvate/pyruvate domain"/>
    <property type="match status" value="1"/>
</dbReference>
<dbReference type="Pfam" id="PF03328">
    <property type="entry name" value="HpcH_HpaI"/>
    <property type="match status" value="1"/>
</dbReference>
<evidence type="ECO:0000313" key="7">
    <source>
        <dbReference type="Proteomes" id="UP001177080"/>
    </source>
</evidence>
<gene>
    <name evidence="6" type="ORF">GB928_019020</name>
</gene>
<accession>A0ABT8XHW6</accession>
<comment type="cofactor">
    <cofactor evidence="1">
        <name>Mg(2+)</name>
        <dbReference type="ChEBI" id="CHEBI:18420"/>
    </cofactor>
</comment>
<keyword evidence="7" id="KW-1185">Reference proteome</keyword>
<dbReference type="PIRSF" id="PIRSF015582">
    <property type="entry name" value="Cit_lyase_B"/>
    <property type="match status" value="1"/>
</dbReference>
<evidence type="ECO:0000256" key="1">
    <source>
        <dbReference type="ARBA" id="ARBA00001946"/>
    </source>
</evidence>
<keyword evidence="3" id="KW-0479">Metal-binding</keyword>
<evidence type="ECO:0000256" key="4">
    <source>
        <dbReference type="ARBA" id="ARBA00022842"/>
    </source>
</evidence>
<dbReference type="Gene3D" id="3.20.20.60">
    <property type="entry name" value="Phosphoenolpyruvate-binding domains"/>
    <property type="match status" value="1"/>
</dbReference>
<keyword evidence="4" id="KW-0460">Magnesium</keyword>
<dbReference type="InterPro" id="IPR040442">
    <property type="entry name" value="Pyrv_kinase-like_dom_sf"/>
</dbReference>